<protein>
    <recommendedName>
        <fullName evidence="4">RNA polymerase I-specific transcription initiation factor RRN3</fullName>
    </recommendedName>
</protein>
<organism evidence="2 3">
    <name type="scientific">Brassica carinata</name>
    <name type="common">Ethiopian mustard</name>
    <name type="synonym">Abyssinian cabbage</name>
    <dbReference type="NCBI Taxonomy" id="52824"/>
    <lineage>
        <taxon>Eukaryota</taxon>
        <taxon>Viridiplantae</taxon>
        <taxon>Streptophyta</taxon>
        <taxon>Embryophyta</taxon>
        <taxon>Tracheophyta</taxon>
        <taxon>Spermatophyta</taxon>
        <taxon>Magnoliopsida</taxon>
        <taxon>eudicotyledons</taxon>
        <taxon>Gunneridae</taxon>
        <taxon>Pentapetalae</taxon>
        <taxon>rosids</taxon>
        <taxon>malvids</taxon>
        <taxon>Brassicales</taxon>
        <taxon>Brassicaceae</taxon>
        <taxon>Brassiceae</taxon>
        <taxon>Brassica</taxon>
    </lineage>
</organism>
<proteinExistence type="inferred from homology"/>
<dbReference type="GO" id="GO:0006361">
    <property type="term" value="P:transcription initiation at RNA polymerase I promoter"/>
    <property type="evidence" value="ECO:0007669"/>
    <property type="project" value="InterPro"/>
</dbReference>
<dbReference type="OrthoDB" id="26970at2759"/>
<dbReference type="Pfam" id="PF05327">
    <property type="entry name" value="RRN3"/>
    <property type="match status" value="1"/>
</dbReference>
<evidence type="ECO:0008006" key="4">
    <source>
        <dbReference type="Google" id="ProtNLM"/>
    </source>
</evidence>
<dbReference type="InterPro" id="IPR007991">
    <property type="entry name" value="RNA_pol_I_trans_ini_fac_RRN3"/>
</dbReference>
<sequence>MHSTGKGISASRSTPNWLKTTALELDVFQSKKYYIDAELRDTACVSDIREALASAKSEDTHKYTELVQILNPQNKSHVDVVAQQETLLKFLSRSVAFLDAAHHEELLIRILGMKIWDHPPNVVYALLELIISLATTRGKYLNCCLEMLIFNLLSQPHILNKKMREAPSWVHSALHKISYLVPPAPSQILYILVKRMPNIYNKGHGLVTYVDASLKLENSSIGKVVGDRILRVIMLRLLDLDVEIERDDIPQDDSTLGLFDMELEVACPVQSLNQNYSKVSELLDKLMVLSFEHLESCQNAGRLDEVFEILFDLFENLILTTCKPKFPQFLLFYACSLDPEDCGVKFASKLLDIFLSSNKDRVTRTNAVDYLASYLSRGKFLHASFVASILKRLVDECADYCRTYNVGASSGHLVFYSGCQAIMYVLCFRMRSILDVPRFQLLLTPLESVLSHKLNPLKECNPYVVSEFLKQAKAGGLFFVSEAFIFGDLPESETSRAFGGFFSFYPCLFKISNSFISPNFIYWSMVKRTHDEDEAFAEVIVYGDTDNDEDYDDDPVLDNDVKRMSITPKQSFMRDTWRLSKMPSRIRPSTSPSQSLLFKCFRNMCFEFSS</sequence>
<evidence type="ECO:0000256" key="1">
    <source>
        <dbReference type="ARBA" id="ARBA00010098"/>
    </source>
</evidence>
<dbReference type="GO" id="GO:0005634">
    <property type="term" value="C:nucleus"/>
    <property type="evidence" value="ECO:0007669"/>
    <property type="project" value="TreeGrafter"/>
</dbReference>
<gene>
    <name evidence="2" type="ORF">Bca52824_073441</name>
</gene>
<evidence type="ECO:0000313" key="2">
    <source>
        <dbReference type="EMBL" id="KAG2266362.1"/>
    </source>
</evidence>
<dbReference type="PANTHER" id="PTHR12790">
    <property type="entry name" value="TRANSCRIPTION INITIATION FACTOR IA RRN3"/>
    <property type="match status" value="1"/>
</dbReference>
<dbReference type="Proteomes" id="UP000886595">
    <property type="component" value="Unassembled WGS sequence"/>
</dbReference>
<dbReference type="GO" id="GO:0001042">
    <property type="term" value="F:RNA polymerase I core binding"/>
    <property type="evidence" value="ECO:0007669"/>
    <property type="project" value="TreeGrafter"/>
</dbReference>
<dbReference type="EMBL" id="JAAMPC010000014">
    <property type="protein sequence ID" value="KAG2266362.1"/>
    <property type="molecule type" value="Genomic_DNA"/>
</dbReference>
<reference evidence="2 3" key="1">
    <citation type="submission" date="2020-02" db="EMBL/GenBank/DDBJ databases">
        <authorList>
            <person name="Ma Q."/>
            <person name="Huang Y."/>
            <person name="Song X."/>
            <person name="Pei D."/>
        </authorList>
    </citation>
    <scope>NUCLEOTIDE SEQUENCE [LARGE SCALE GENOMIC DNA]</scope>
    <source>
        <strain evidence="2">Sxm20200214</strain>
        <tissue evidence="2">Leaf</tissue>
    </source>
</reference>
<keyword evidence="3" id="KW-1185">Reference proteome</keyword>
<dbReference type="GO" id="GO:0001181">
    <property type="term" value="F:RNA polymerase I general transcription initiation factor activity"/>
    <property type="evidence" value="ECO:0007669"/>
    <property type="project" value="InterPro"/>
</dbReference>
<comment type="caution">
    <text evidence="2">The sequence shown here is derived from an EMBL/GenBank/DDBJ whole genome shotgun (WGS) entry which is preliminary data.</text>
</comment>
<comment type="similarity">
    <text evidence="1">Belongs to the RRN3 family.</text>
</comment>
<name>A0A8X7QA90_BRACI</name>
<dbReference type="PANTHER" id="PTHR12790:SF0">
    <property type="entry name" value="RNA POLYMERASE I-SPECIFIC TRANSCRIPTION INITIATION FACTOR RRN3-RELATED"/>
    <property type="match status" value="1"/>
</dbReference>
<evidence type="ECO:0000313" key="3">
    <source>
        <dbReference type="Proteomes" id="UP000886595"/>
    </source>
</evidence>
<dbReference type="AlphaFoldDB" id="A0A8X7QA90"/>
<accession>A0A8X7QA90</accession>